<name>A0A173QY76_9FIRM</name>
<comment type="similarity">
    <text evidence="1 6">Belongs to the XseB family.</text>
</comment>
<dbReference type="SUPFAM" id="SSF116842">
    <property type="entry name" value="XseB-like"/>
    <property type="match status" value="1"/>
</dbReference>
<dbReference type="GO" id="GO:0009318">
    <property type="term" value="C:exodeoxyribonuclease VII complex"/>
    <property type="evidence" value="ECO:0007669"/>
    <property type="project" value="UniProtKB-UniRule"/>
</dbReference>
<dbReference type="HAMAP" id="MF_00337">
    <property type="entry name" value="Exonuc_7_S"/>
    <property type="match status" value="1"/>
</dbReference>
<gene>
    <name evidence="6" type="primary">xseB</name>
    <name evidence="7" type="ORF">ERS852582_00142</name>
</gene>
<evidence type="ECO:0000256" key="2">
    <source>
        <dbReference type="ARBA" id="ARBA00022490"/>
    </source>
</evidence>
<comment type="catalytic activity">
    <reaction evidence="6">
        <text>Exonucleolytic cleavage in either 5'- to 3'- or 3'- to 5'-direction to yield nucleoside 5'-phosphates.</text>
        <dbReference type="EC" id="3.1.11.6"/>
    </reaction>
</comment>
<dbReference type="RefSeq" id="WP_242852882.1">
    <property type="nucleotide sequence ID" value="NZ_CYXN01000001.1"/>
</dbReference>
<comment type="subunit">
    <text evidence="6">Heterooligomer composed of large and small subunits.</text>
</comment>
<sequence length="76" mass="8520">MRAPKSFEEGMDRLNAILAQMQQEDTSLADSVKLYAEAASLMQYCHATLEKTSLQIEEISAKIAETVEAPQEQEEE</sequence>
<keyword evidence="2 6" id="KW-0963">Cytoplasm</keyword>
<evidence type="ECO:0000256" key="3">
    <source>
        <dbReference type="ARBA" id="ARBA00022722"/>
    </source>
</evidence>
<dbReference type="AlphaFoldDB" id="A0A173QY76"/>
<protein>
    <recommendedName>
        <fullName evidence="6">Exodeoxyribonuclease 7 small subunit</fullName>
        <ecNumber evidence="6">3.1.11.6</ecNumber>
    </recommendedName>
    <alternativeName>
        <fullName evidence="6">Exodeoxyribonuclease VII small subunit</fullName>
        <shortName evidence="6">Exonuclease VII small subunit</shortName>
    </alternativeName>
</protein>
<dbReference type="PANTHER" id="PTHR34137:SF1">
    <property type="entry name" value="EXODEOXYRIBONUCLEASE 7 SMALL SUBUNIT"/>
    <property type="match status" value="1"/>
</dbReference>
<dbReference type="EMBL" id="CYXN01000001">
    <property type="protein sequence ID" value="CUM70644.1"/>
    <property type="molecule type" value="Genomic_DNA"/>
</dbReference>
<dbReference type="GO" id="GO:0008855">
    <property type="term" value="F:exodeoxyribonuclease VII activity"/>
    <property type="evidence" value="ECO:0007669"/>
    <property type="project" value="UniProtKB-UniRule"/>
</dbReference>
<dbReference type="NCBIfam" id="TIGR01280">
    <property type="entry name" value="xseB"/>
    <property type="match status" value="1"/>
</dbReference>
<comment type="subcellular location">
    <subcellularLocation>
        <location evidence="6">Cytoplasm</location>
    </subcellularLocation>
</comment>
<dbReference type="InterPro" id="IPR037004">
    <property type="entry name" value="Exonuc_VII_ssu_sf"/>
</dbReference>
<dbReference type="InterPro" id="IPR003761">
    <property type="entry name" value="Exonuc_VII_S"/>
</dbReference>
<evidence type="ECO:0000256" key="5">
    <source>
        <dbReference type="ARBA" id="ARBA00022839"/>
    </source>
</evidence>
<keyword evidence="4 6" id="KW-0378">Hydrolase</keyword>
<dbReference type="Pfam" id="PF02609">
    <property type="entry name" value="Exonuc_VII_S"/>
    <property type="match status" value="1"/>
</dbReference>
<dbReference type="PANTHER" id="PTHR34137">
    <property type="entry name" value="EXODEOXYRIBONUCLEASE 7 SMALL SUBUNIT"/>
    <property type="match status" value="1"/>
</dbReference>
<dbReference type="GO" id="GO:0006308">
    <property type="term" value="P:DNA catabolic process"/>
    <property type="evidence" value="ECO:0007669"/>
    <property type="project" value="UniProtKB-UniRule"/>
</dbReference>
<dbReference type="GO" id="GO:0005829">
    <property type="term" value="C:cytosol"/>
    <property type="evidence" value="ECO:0007669"/>
    <property type="project" value="TreeGrafter"/>
</dbReference>
<keyword evidence="3 6" id="KW-0540">Nuclease</keyword>
<evidence type="ECO:0000313" key="7">
    <source>
        <dbReference type="EMBL" id="CUM70644.1"/>
    </source>
</evidence>
<organism evidence="7 8">
    <name type="scientific">Faecalibacterium prausnitzii</name>
    <dbReference type="NCBI Taxonomy" id="853"/>
    <lineage>
        <taxon>Bacteria</taxon>
        <taxon>Bacillati</taxon>
        <taxon>Bacillota</taxon>
        <taxon>Clostridia</taxon>
        <taxon>Eubacteriales</taxon>
        <taxon>Oscillospiraceae</taxon>
        <taxon>Faecalibacterium</taxon>
    </lineage>
</organism>
<dbReference type="PIRSF" id="PIRSF006488">
    <property type="entry name" value="Exonuc_VII_S"/>
    <property type="match status" value="1"/>
</dbReference>
<dbReference type="EC" id="3.1.11.6" evidence="6"/>
<keyword evidence="5 6" id="KW-0269">Exonuclease</keyword>
<evidence type="ECO:0000256" key="4">
    <source>
        <dbReference type="ARBA" id="ARBA00022801"/>
    </source>
</evidence>
<reference evidence="7 8" key="1">
    <citation type="submission" date="2015-09" db="EMBL/GenBank/DDBJ databases">
        <authorList>
            <consortium name="Pathogen Informatics"/>
        </authorList>
    </citation>
    <scope>NUCLEOTIDE SEQUENCE [LARGE SCALE GENOMIC DNA]</scope>
    <source>
        <strain evidence="7 8">2789STDY5834970</strain>
    </source>
</reference>
<comment type="function">
    <text evidence="6">Bidirectionally degrades single-stranded DNA into large acid-insoluble oligonucleotides, which are then degraded further into small acid-soluble oligonucleotides.</text>
</comment>
<evidence type="ECO:0000256" key="1">
    <source>
        <dbReference type="ARBA" id="ARBA00009998"/>
    </source>
</evidence>
<accession>A0A173QY76</accession>
<dbReference type="Gene3D" id="1.10.287.1040">
    <property type="entry name" value="Exonuclease VII, small subunit"/>
    <property type="match status" value="1"/>
</dbReference>
<evidence type="ECO:0000313" key="8">
    <source>
        <dbReference type="Proteomes" id="UP000095649"/>
    </source>
</evidence>
<proteinExistence type="inferred from homology"/>
<evidence type="ECO:0000256" key="6">
    <source>
        <dbReference type="HAMAP-Rule" id="MF_00337"/>
    </source>
</evidence>
<dbReference type="Proteomes" id="UP000095649">
    <property type="component" value="Unassembled WGS sequence"/>
</dbReference>